<organism evidence="4 5">
    <name type="scientific">Madurella fahalii</name>
    <dbReference type="NCBI Taxonomy" id="1157608"/>
    <lineage>
        <taxon>Eukaryota</taxon>
        <taxon>Fungi</taxon>
        <taxon>Dikarya</taxon>
        <taxon>Ascomycota</taxon>
        <taxon>Pezizomycotina</taxon>
        <taxon>Sordariomycetes</taxon>
        <taxon>Sordariomycetidae</taxon>
        <taxon>Sordariales</taxon>
        <taxon>Sordariales incertae sedis</taxon>
        <taxon>Madurella</taxon>
    </lineage>
</organism>
<keyword evidence="4" id="KW-0378">Hydrolase</keyword>
<feature type="signal peptide" evidence="1">
    <location>
        <begin position="1"/>
        <end position="18"/>
    </location>
</feature>
<gene>
    <name evidence="4" type="ORF">MFIFM68171_09417</name>
</gene>
<name>A0ABQ0GN67_9PEZI</name>
<evidence type="ECO:0000259" key="3">
    <source>
        <dbReference type="Pfam" id="PF17678"/>
    </source>
</evidence>
<dbReference type="GO" id="GO:0016787">
    <property type="term" value="F:hydrolase activity"/>
    <property type="evidence" value="ECO:0007669"/>
    <property type="project" value="UniProtKB-KW"/>
</dbReference>
<keyword evidence="5" id="KW-1185">Reference proteome</keyword>
<dbReference type="Pfam" id="PF07971">
    <property type="entry name" value="Glyco_hydro_92"/>
    <property type="match status" value="2"/>
</dbReference>
<keyword evidence="1" id="KW-0732">Signal</keyword>
<dbReference type="RefSeq" id="XP_070920937.1">
    <property type="nucleotide sequence ID" value="XM_071064836.1"/>
</dbReference>
<dbReference type="SUPFAM" id="SSF48208">
    <property type="entry name" value="Six-hairpin glycosidases"/>
    <property type="match status" value="1"/>
</dbReference>
<evidence type="ECO:0000313" key="4">
    <source>
        <dbReference type="EMBL" id="GAB1319207.1"/>
    </source>
</evidence>
<reference evidence="4 5" key="1">
    <citation type="submission" date="2024-09" db="EMBL/GenBank/DDBJ databases">
        <title>Itraconazole resistance in Madurella fahalii resulting from another homologue of gene encoding cytochrome P450 14-alpha sterol demethylase (CYP51).</title>
        <authorList>
            <person name="Yoshioka I."/>
            <person name="Fahal A.H."/>
            <person name="Kaneko S."/>
            <person name="Yaguchi T."/>
        </authorList>
    </citation>
    <scope>NUCLEOTIDE SEQUENCE [LARGE SCALE GENOMIC DNA]</scope>
    <source>
        <strain evidence="4 5">IFM 68171</strain>
    </source>
</reference>
<dbReference type="InterPro" id="IPR012939">
    <property type="entry name" value="Glyco_hydro_92"/>
</dbReference>
<sequence length="781" mass="85947">MILLLALCWLGLARIVLAQDGFDPLAHVDPLIGASNGGNVFPGASLPYGMAKAVADTDSPSNQGGFTMDGSRVTGFSMMHDSGTGGNPSLGNFALFPYTNCPDGDINRCDFPKRTRAAFGTFANSTVSAKPGTFGITLDSGIRAEMTTAHHTSLFRFTFPTVEADGDSAQPLILQDLTDLANSRQDNGTVSVDPSTGRITGSARFLPSFGGGNFVLYFCTDFQGAEILESGIFVDSRASAEVKTLTISRSINGYPLPGGAFVRFTSGVEPILARTATSFISEARACEHAEREIPDFDFEAVSDAATQIWREKMSPITVSTVGVNSSLLTNFYSGIYRTMINPQNYTGENPLWRSSEPYFDSFYCIWDQFRSQLPLLTITDPVAVTQMIRSLIDTYRHVGWLPDCRMSLNKGYTQGGSNADVVLADAYVKGLQGGINDFDYKGFGTMTRSISRTLEYSYNDFCIAQMAATLGKPGDEEKYLESSGNWQNLFKADQTSHWWNGTDTGFTGFFQPRYLNRTWGFQDPLNCSNHDSFSVCSLQNTGRETFESSIWEYNFFVPHDQATLVSLLGGPDRFSSRLTYLHSRGITYIGNEPSFLTVFQYHYAGRPALSALRAHSYIPSSFGITPDGLPGNDDSGAMGSFVAFSMMGLFPNPGQNVYLITPPFFEHVNITHPLTGKVARIRNVNFDPSYRAVYIQNATLDGKAYTKNWIDHSFFTEGKELVLTLGRNESAWGTRVEDLPPSLGRYEGFGRGERSTYKLPRVPARRDYKGVFGGLRYDLGI</sequence>
<feature type="domain" description="Glycosyl hydrolase family 92" evidence="2">
    <location>
        <begin position="285"/>
        <end position="439"/>
    </location>
</feature>
<dbReference type="InterPro" id="IPR014718">
    <property type="entry name" value="GH-type_carb-bd"/>
</dbReference>
<evidence type="ECO:0000313" key="5">
    <source>
        <dbReference type="Proteomes" id="UP001628179"/>
    </source>
</evidence>
<feature type="domain" description="Glycosyl hydrolase family 92 N-terminal" evidence="3">
    <location>
        <begin position="27"/>
        <end position="278"/>
    </location>
</feature>
<dbReference type="InterPro" id="IPR008928">
    <property type="entry name" value="6-hairpin_glycosidase_sf"/>
</dbReference>
<feature type="domain" description="Glycosyl hydrolase family 92" evidence="2">
    <location>
        <begin position="443"/>
        <end position="726"/>
    </location>
</feature>
<dbReference type="Gene3D" id="3.30.2080.10">
    <property type="entry name" value="GH92 mannosidase domain"/>
    <property type="match status" value="1"/>
</dbReference>
<feature type="chain" id="PRO_5046930359" evidence="1">
    <location>
        <begin position="19"/>
        <end position="781"/>
    </location>
</feature>
<dbReference type="Pfam" id="PF17678">
    <property type="entry name" value="Glyco_hydro_92N"/>
    <property type="match status" value="1"/>
</dbReference>
<evidence type="ECO:0000256" key="1">
    <source>
        <dbReference type="SAM" id="SignalP"/>
    </source>
</evidence>
<evidence type="ECO:0000259" key="2">
    <source>
        <dbReference type="Pfam" id="PF07971"/>
    </source>
</evidence>
<accession>A0ABQ0GN67</accession>
<proteinExistence type="predicted"/>
<dbReference type="InterPro" id="IPR041371">
    <property type="entry name" value="GH92_N"/>
</dbReference>
<dbReference type="EMBL" id="BAAFSV010000005">
    <property type="protein sequence ID" value="GAB1319207.1"/>
    <property type="molecule type" value="Genomic_DNA"/>
</dbReference>
<dbReference type="PANTHER" id="PTHR12143">
    <property type="entry name" value="PEPTIDE N-GLYCANASE PNGASE -RELATED"/>
    <property type="match status" value="1"/>
</dbReference>
<comment type="caution">
    <text evidence="4">The sequence shown here is derived from an EMBL/GenBank/DDBJ whole genome shotgun (WGS) entry which is preliminary data.</text>
</comment>
<dbReference type="GeneID" id="98180159"/>
<dbReference type="Proteomes" id="UP001628179">
    <property type="component" value="Unassembled WGS sequence"/>
</dbReference>
<dbReference type="Gene3D" id="2.70.98.10">
    <property type="match status" value="1"/>
</dbReference>
<dbReference type="Gene3D" id="1.20.1050.60">
    <property type="entry name" value="alpha-1,2-mannosidase"/>
    <property type="match status" value="1"/>
</dbReference>
<protein>
    <submittedName>
        <fullName evidence="4">Glycoside hydrolase family 92 protein</fullName>
    </submittedName>
</protein>
<dbReference type="InterPro" id="IPR050883">
    <property type="entry name" value="PNGase"/>
</dbReference>
<dbReference type="PANTHER" id="PTHR12143:SF25">
    <property type="entry name" value="FAMILY PROTEIN, PUTATIVE (AFU_ORTHOLOGUE AFUA_1G10790)-RELATED"/>
    <property type="match status" value="1"/>
</dbReference>